<gene>
    <name evidence="2" type="ORF">V5799_021823</name>
</gene>
<evidence type="ECO:0000313" key="3">
    <source>
        <dbReference type="Proteomes" id="UP001321473"/>
    </source>
</evidence>
<accession>A0AAQ4FNR3</accession>
<keyword evidence="3" id="KW-1185">Reference proteome</keyword>
<proteinExistence type="predicted"/>
<feature type="signal peptide" evidence="1">
    <location>
        <begin position="1"/>
        <end position="23"/>
    </location>
</feature>
<dbReference type="EMBL" id="JARKHS020000837">
    <property type="protein sequence ID" value="KAK8788401.1"/>
    <property type="molecule type" value="Genomic_DNA"/>
</dbReference>
<sequence length="209" mass="25020">MASAASLGILLFLCLVAFPHAECRSAAKDNDEQTTRVQSHDLATLLRRAVYRPFHGDGFDHGRWRHHGLHYRRHLRRSRHRLRKNIRRLLREWRRFQTQGGLPYFAHFMQRLRHNRRLRYTRFSAAPGFLLWWLRLGRHRFGSRWPEGAQTYIDFEHPESDVLLTQENWPGQKLLYAIRNYPGFLQLWKRRYPEIGLDTGITEALKLGL</sequence>
<name>A0AAQ4FNR3_AMBAM</name>
<reference evidence="2 3" key="1">
    <citation type="journal article" date="2023" name="Arcadia Sci">
        <title>De novo assembly of a long-read Amblyomma americanum tick genome.</title>
        <authorList>
            <person name="Chou S."/>
            <person name="Poskanzer K.E."/>
            <person name="Rollins M."/>
            <person name="Thuy-Boun P.S."/>
        </authorList>
    </citation>
    <scope>NUCLEOTIDE SEQUENCE [LARGE SCALE GENOMIC DNA]</scope>
    <source>
        <strain evidence="2">F_SG_1</strain>
        <tissue evidence="2">Salivary glands</tissue>
    </source>
</reference>
<protein>
    <recommendedName>
        <fullName evidence="4">Secreted protein</fullName>
    </recommendedName>
</protein>
<comment type="caution">
    <text evidence="2">The sequence shown here is derived from an EMBL/GenBank/DDBJ whole genome shotgun (WGS) entry which is preliminary data.</text>
</comment>
<evidence type="ECO:0000313" key="2">
    <source>
        <dbReference type="EMBL" id="KAK8788401.1"/>
    </source>
</evidence>
<dbReference type="AlphaFoldDB" id="A0AAQ4FNR3"/>
<dbReference type="Proteomes" id="UP001321473">
    <property type="component" value="Unassembled WGS sequence"/>
</dbReference>
<keyword evidence="1" id="KW-0732">Signal</keyword>
<evidence type="ECO:0008006" key="4">
    <source>
        <dbReference type="Google" id="ProtNLM"/>
    </source>
</evidence>
<feature type="chain" id="PRO_5042956237" description="Secreted protein" evidence="1">
    <location>
        <begin position="24"/>
        <end position="209"/>
    </location>
</feature>
<organism evidence="2 3">
    <name type="scientific">Amblyomma americanum</name>
    <name type="common">Lone star tick</name>
    <dbReference type="NCBI Taxonomy" id="6943"/>
    <lineage>
        <taxon>Eukaryota</taxon>
        <taxon>Metazoa</taxon>
        <taxon>Ecdysozoa</taxon>
        <taxon>Arthropoda</taxon>
        <taxon>Chelicerata</taxon>
        <taxon>Arachnida</taxon>
        <taxon>Acari</taxon>
        <taxon>Parasitiformes</taxon>
        <taxon>Ixodida</taxon>
        <taxon>Ixodoidea</taxon>
        <taxon>Ixodidae</taxon>
        <taxon>Amblyomminae</taxon>
        <taxon>Amblyomma</taxon>
    </lineage>
</organism>
<evidence type="ECO:0000256" key="1">
    <source>
        <dbReference type="SAM" id="SignalP"/>
    </source>
</evidence>